<comment type="subcellular location">
    <subcellularLocation>
        <location evidence="1">Cell membrane</location>
        <topology evidence="1">Multi-pass membrane protein</topology>
    </subcellularLocation>
</comment>
<dbReference type="Pfam" id="PF03631">
    <property type="entry name" value="Virul_fac_BrkB"/>
    <property type="match status" value="1"/>
</dbReference>
<evidence type="ECO:0000256" key="3">
    <source>
        <dbReference type="ARBA" id="ARBA00022692"/>
    </source>
</evidence>
<dbReference type="PANTHER" id="PTHR30213">
    <property type="entry name" value="INNER MEMBRANE PROTEIN YHJD"/>
    <property type="match status" value="1"/>
</dbReference>
<name>A0ABU1ZW81_9CORY</name>
<keyword evidence="4 6" id="KW-1133">Transmembrane helix</keyword>
<dbReference type="RefSeq" id="WP_290197622.1">
    <property type="nucleotide sequence ID" value="NZ_CP047654.1"/>
</dbReference>
<feature type="transmembrane region" description="Helical" evidence="6">
    <location>
        <begin position="336"/>
        <end position="356"/>
    </location>
</feature>
<reference evidence="7" key="1">
    <citation type="submission" date="2023-07" db="EMBL/GenBank/DDBJ databases">
        <title>Sequencing the genomes of 1000 actinobacteria strains.</title>
        <authorList>
            <person name="Klenk H.-P."/>
        </authorList>
    </citation>
    <scope>NUCLEOTIDE SEQUENCE</scope>
    <source>
        <strain evidence="7">DSM 107476</strain>
    </source>
</reference>
<dbReference type="EMBL" id="JAVDXZ010000001">
    <property type="protein sequence ID" value="MDR7328633.1"/>
    <property type="molecule type" value="Genomic_DNA"/>
</dbReference>
<keyword evidence="2" id="KW-1003">Cell membrane</keyword>
<sequence>MTTRTQPNEKYTDQYGIERAHADEPGVVDKVRDKQPWLDHLMRMQERFGSQGGNQYSAGITYFSVMSIFPLAMLTFAVLAMVVANRPELLQQIQDQISSGLPGDVGDLVNQVIEMAIAQRGAVFGIGALTALWSGLGWMNNLRAGIGAMWGLDPTEGGNFIMKKVYDLIALIGLLVALIIAFGVTAIGSSGITQSVLERLGVAGFPGMDFLIFLAGLVIGLLANFLVMYWMMAALPRTKVPRSAAFKGALLGAVAFEVIKQLSTVIFSSAVSNPAGAIFGPIIGLMIVMYLVWRVVMYVAAWTATTEEALMQTRTKTPDPAVIHVRNEVHRGPDSGAVLGAGAALGAAGAGLLALLTRRRR</sequence>
<evidence type="ECO:0000256" key="6">
    <source>
        <dbReference type="SAM" id="Phobius"/>
    </source>
</evidence>
<organism evidence="7 8">
    <name type="scientific">Corynebacterium guangdongense</name>
    <dbReference type="NCBI Taxonomy" id="1783348"/>
    <lineage>
        <taxon>Bacteria</taxon>
        <taxon>Bacillati</taxon>
        <taxon>Actinomycetota</taxon>
        <taxon>Actinomycetes</taxon>
        <taxon>Mycobacteriales</taxon>
        <taxon>Corynebacteriaceae</taxon>
        <taxon>Corynebacterium</taxon>
    </lineage>
</organism>
<evidence type="ECO:0000313" key="7">
    <source>
        <dbReference type="EMBL" id="MDR7328633.1"/>
    </source>
</evidence>
<comment type="caution">
    <text evidence="7">The sequence shown here is derived from an EMBL/GenBank/DDBJ whole genome shotgun (WGS) entry which is preliminary data.</text>
</comment>
<protein>
    <submittedName>
        <fullName evidence="7">Membrane protein</fullName>
    </submittedName>
</protein>
<keyword evidence="3 6" id="KW-0812">Transmembrane</keyword>
<gene>
    <name evidence="7" type="ORF">J2S39_000309</name>
</gene>
<feature type="transmembrane region" description="Helical" evidence="6">
    <location>
        <begin position="275"/>
        <end position="293"/>
    </location>
</feature>
<keyword evidence="5 6" id="KW-0472">Membrane</keyword>
<evidence type="ECO:0000256" key="1">
    <source>
        <dbReference type="ARBA" id="ARBA00004651"/>
    </source>
</evidence>
<proteinExistence type="predicted"/>
<evidence type="ECO:0000256" key="4">
    <source>
        <dbReference type="ARBA" id="ARBA00022989"/>
    </source>
</evidence>
<feature type="transmembrane region" description="Helical" evidence="6">
    <location>
        <begin position="210"/>
        <end position="232"/>
    </location>
</feature>
<feature type="transmembrane region" description="Helical" evidence="6">
    <location>
        <begin position="121"/>
        <end position="139"/>
    </location>
</feature>
<dbReference type="PANTHER" id="PTHR30213:SF1">
    <property type="entry name" value="INNER MEMBRANE PROTEIN YHJD"/>
    <property type="match status" value="1"/>
</dbReference>
<dbReference type="Proteomes" id="UP001180840">
    <property type="component" value="Unassembled WGS sequence"/>
</dbReference>
<feature type="transmembrane region" description="Helical" evidence="6">
    <location>
        <begin position="60"/>
        <end position="84"/>
    </location>
</feature>
<dbReference type="InterPro" id="IPR017039">
    <property type="entry name" value="Virul_fac_BrkB"/>
</dbReference>
<evidence type="ECO:0000256" key="5">
    <source>
        <dbReference type="ARBA" id="ARBA00023136"/>
    </source>
</evidence>
<evidence type="ECO:0000256" key="2">
    <source>
        <dbReference type="ARBA" id="ARBA00022475"/>
    </source>
</evidence>
<accession>A0ABU1ZW81</accession>
<feature type="transmembrane region" description="Helical" evidence="6">
    <location>
        <begin position="168"/>
        <end position="189"/>
    </location>
</feature>
<evidence type="ECO:0000313" key="8">
    <source>
        <dbReference type="Proteomes" id="UP001180840"/>
    </source>
</evidence>
<keyword evidence="8" id="KW-1185">Reference proteome</keyword>